<gene>
    <name evidence="2" type="ORF">sS8_2535</name>
</gene>
<evidence type="ECO:0000256" key="1">
    <source>
        <dbReference type="SAM" id="Phobius"/>
    </source>
</evidence>
<protein>
    <submittedName>
        <fullName evidence="2">Uncharacterized protein</fullName>
    </submittedName>
</protein>
<feature type="transmembrane region" description="Helical" evidence="1">
    <location>
        <begin position="45"/>
        <end position="66"/>
    </location>
</feature>
<organism evidence="2 3">
    <name type="scientific">Methylocaldum marinum</name>
    <dbReference type="NCBI Taxonomy" id="1432792"/>
    <lineage>
        <taxon>Bacteria</taxon>
        <taxon>Pseudomonadati</taxon>
        <taxon>Pseudomonadota</taxon>
        <taxon>Gammaproteobacteria</taxon>
        <taxon>Methylococcales</taxon>
        <taxon>Methylococcaceae</taxon>
        <taxon>Methylocaldum</taxon>
    </lineage>
</organism>
<keyword evidence="1" id="KW-0812">Transmembrane</keyword>
<feature type="transmembrane region" description="Helical" evidence="1">
    <location>
        <begin position="12"/>
        <end position="33"/>
    </location>
</feature>
<keyword evidence="1" id="KW-0472">Membrane</keyword>
<dbReference type="EMBL" id="AP017928">
    <property type="protein sequence ID" value="BBA34487.1"/>
    <property type="molecule type" value="Genomic_DNA"/>
</dbReference>
<accession>A0A250KSB3</accession>
<name>A0A250KSB3_9GAMM</name>
<reference evidence="2 3" key="1">
    <citation type="submission" date="2016-12" db="EMBL/GenBank/DDBJ databases">
        <title>Genome sequencing of Methylocaldum marinum.</title>
        <authorList>
            <person name="Takeuchi M."/>
            <person name="Kamagata Y."/>
            <person name="Hiraoka S."/>
            <person name="Oshima K."/>
            <person name="Hattori M."/>
            <person name="Iwasaki W."/>
        </authorList>
    </citation>
    <scope>NUCLEOTIDE SEQUENCE [LARGE SCALE GENOMIC DNA]</scope>
    <source>
        <strain evidence="2 3">S8</strain>
    </source>
</reference>
<dbReference type="RefSeq" id="WP_119629881.1">
    <property type="nucleotide sequence ID" value="NZ_AP017928.1"/>
</dbReference>
<dbReference type="KEGG" id="mmai:sS8_2535"/>
<keyword evidence="3" id="KW-1185">Reference proteome</keyword>
<evidence type="ECO:0000313" key="2">
    <source>
        <dbReference type="EMBL" id="BBA34487.1"/>
    </source>
</evidence>
<dbReference type="AlphaFoldDB" id="A0A250KSB3"/>
<dbReference type="Proteomes" id="UP000266313">
    <property type="component" value="Chromosome"/>
</dbReference>
<proteinExistence type="predicted"/>
<sequence>MSGFIKWVLFRIPGGIAILLAGFWVVSLFVFKLSGRYDTTNWAGLWPWALGLWLGGSFWMAIGGAFEGRKN</sequence>
<keyword evidence="1" id="KW-1133">Transmembrane helix</keyword>
<evidence type="ECO:0000313" key="3">
    <source>
        <dbReference type="Proteomes" id="UP000266313"/>
    </source>
</evidence>